<sequence length="277" mass="31717">MITCMIKHYFSLNYKKRIYTFAMLFVLTILLKYLAPGDCLPKGAPLVFWDFLFIYFSYPLVMILVMPIIYCYLIGDIFTRDCEGGYIEFFLSRISNRVSYFISKVAIVFITSNLLFLCCLVNIIIISLVYKLPFKGEYYYDVVTCSIKSGNNIITTLAIQYGLFILTLSTLGLIILIISLIFNNSFYSFVGVGLLVIQGTLAIFHDQSQMFFSPIVQGRLANHSTFFPYRTLSSGKPDLTFQSFTVIYSMKFLGLMLILLFVIGCFKIRTMNLSKKG</sequence>
<organism evidence="2 3">
    <name type="scientific">Clostridium estertheticum subsp. estertheticum</name>
    <dbReference type="NCBI Taxonomy" id="1552"/>
    <lineage>
        <taxon>Bacteria</taxon>
        <taxon>Bacillati</taxon>
        <taxon>Bacillota</taxon>
        <taxon>Clostridia</taxon>
        <taxon>Eubacteriales</taxon>
        <taxon>Clostridiaceae</taxon>
        <taxon>Clostridium</taxon>
    </lineage>
</organism>
<dbReference type="OrthoDB" id="1911529at2"/>
<feature type="transmembrane region" description="Helical" evidence="1">
    <location>
        <begin position="246"/>
        <end position="266"/>
    </location>
</feature>
<name>A0A1J0GBT3_9CLOT</name>
<reference evidence="3" key="1">
    <citation type="journal article" date="2016" name="Front. Microbiol.">
        <title>Complete Genome Sequence of Clostridium estertheticum DSM 8809, a Microbe Identified in Spoiled Vacuum Packed Beef.</title>
        <authorList>
            <person name="Yu Z."/>
            <person name="Gunn L."/>
            <person name="Brennan E."/>
            <person name="Reid R."/>
            <person name="Wall P.G."/>
            <person name="Gaora O.P."/>
            <person name="Hurley D."/>
            <person name="Bolton D."/>
            <person name="Fanning S."/>
        </authorList>
    </citation>
    <scope>NUCLEOTIDE SEQUENCE [LARGE SCALE GENOMIC DNA]</scope>
    <source>
        <strain evidence="3">DSM 8809</strain>
    </source>
</reference>
<dbReference type="AlphaFoldDB" id="A0A1J0GBT3"/>
<keyword evidence="3" id="KW-1185">Reference proteome</keyword>
<dbReference type="KEGG" id="ceu:A7L45_00970"/>
<keyword evidence="1" id="KW-0472">Membrane</keyword>
<feature type="transmembrane region" description="Helical" evidence="1">
    <location>
        <begin position="47"/>
        <end position="73"/>
    </location>
</feature>
<evidence type="ECO:0000256" key="1">
    <source>
        <dbReference type="SAM" id="Phobius"/>
    </source>
</evidence>
<dbReference type="Proteomes" id="UP000182569">
    <property type="component" value="Chromosome"/>
</dbReference>
<protein>
    <submittedName>
        <fullName evidence="2">Uncharacterized protein</fullName>
    </submittedName>
</protein>
<keyword evidence="1" id="KW-1133">Transmembrane helix</keyword>
<dbReference type="STRING" id="1552.A7L45_00970"/>
<feature type="transmembrane region" description="Helical" evidence="1">
    <location>
        <begin position="18"/>
        <end position="35"/>
    </location>
</feature>
<accession>A0A1J0GBT3</accession>
<proteinExistence type="predicted"/>
<feature type="transmembrane region" description="Helical" evidence="1">
    <location>
        <begin position="105"/>
        <end position="130"/>
    </location>
</feature>
<feature type="transmembrane region" description="Helical" evidence="1">
    <location>
        <begin position="185"/>
        <end position="204"/>
    </location>
</feature>
<dbReference type="EMBL" id="CP015756">
    <property type="protein sequence ID" value="APC38743.1"/>
    <property type="molecule type" value="Genomic_DNA"/>
</dbReference>
<keyword evidence="1" id="KW-0812">Transmembrane</keyword>
<evidence type="ECO:0000313" key="2">
    <source>
        <dbReference type="EMBL" id="APC38743.1"/>
    </source>
</evidence>
<gene>
    <name evidence="2" type="ORF">A7L45_00970</name>
</gene>
<evidence type="ECO:0000313" key="3">
    <source>
        <dbReference type="Proteomes" id="UP000182569"/>
    </source>
</evidence>
<feature type="transmembrane region" description="Helical" evidence="1">
    <location>
        <begin position="158"/>
        <end position="178"/>
    </location>
</feature>